<keyword evidence="5" id="KW-1185">Reference proteome</keyword>
<feature type="compositionally biased region" description="Acidic residues" evidence="3">
    <location>
        <begin position="149"/>
        <end position="158"/>
    </location>
</feature>
<accession>A0A6S7KD78</accession>
<reference evidence="4" key="1">
    <citation type="submission" date="2020-04" db="EMBL/GenBank/DDBJ databases">
        <authorList>
            <person name="Alioto T."/>
            <person name="Alioto T."/>
            <person name="Gomez Garrido J."/>
        </authorList>
    </citation>
    <scope>NUCLEOTIDE SEQUENCE</scope>
    <source>
        <strain evidence="4">A484AB</strain>
    </source>
</reference>
<dbReference type="EMBL" id="CACRXK020026145">
    <property type="protein sequence ID" value="CAB4039990.1"/>
    <property type="molecule type" value="Genomic_DNA"/>
</dbReference>
<evidence type="ECO:0000256" key="3">
    <source>
        <dbReference type="SAM" id="MobiDB-lite"/>
    </source>
</evidence>
<evidence type="ECO:0000256" key="2">
    <source>
        <dbReference type="ARBA" id="ARBA00019314"/>
    </source>
</evidence>
<sequence length="158" mass="17653">MNLAFTRAYKRSFDNSGVEVEPWKSATKKVNTGYLMSSYKTVELETSAITLQDLLVHINVPEFDGHLPKLEPDTVLVFCNENSLGNIEVNVGESVRLKTRGNGPYIEYVARLDEGHVSASEYEGGSQASWTDKIMSMKGQDEKTLDQPDGVDESEWDD</sequence>
<dbReference type="Pfam" id="PF10574">
    <property type="entry name" value="UPF0552"/>
    <property type="match status" value="1"/>
</dbReference>
<name>A0A6S7KD78_PARCT</name>
<organism evidence="4 5">
    <name type="scientific">Paramuricea clavata</name>
    <name type="common">Red gorgonian</name>
    <name type="synonym">Violescent sea-whip</name>
    <dbReference type="NCBI Taxonomy" id="317549"/>
    <lineage>
        <taxon>Eukaryota</taxon>
        <taxon>Metazoa</taxon>
        <taxon>Cnidaria</taxon>
        <taxon>Anthozoa</taxon>
        <taxon>Octocorallia</taxon>
        <taxon>Malacalcyonacea</taxon>
        <taxon>Plexauridae</taxon>
        <taxon>Paramuricea</taxon>
    </lineage>
</organism>
<comment type="similarity">
    <text evidence="1">Belongs to the Arpin family.</text>
</comment>
<comment type="caution">
    <text evidence="4">The sequence shown here is derived from an EMBL/GenBank/DDBJ whole genome shotgun (WGS) entry which is preliminary data.</text>
</comment>
<dbReference type="OrthoDB" id="5953051at2759"/>
<dbReference type="Proteomes" id="UP001152795">
    <property type="component" value="Unassembled WGS sequence"/>
</dbReference>
<dbReference type="GO" id="GO:0051126">
    <property type="term" value="P:negative regulation of actin nucleation"/>
    <property type="evidence" value="ECO:0007669"/>
    <property type="project" value="InterPro"/>
</dbReference>
<dbReference type="PANTHER" id="PTHR31199:SF1">
    <property type="entry name" value="ARPIN"/>
    <property type="match status" value="1"/>
</dbReference>
<dbReference type="PANTHER" id="PTHR31199">
    <property type="entry name" value="ARPIN"/>
    <property type="match status" value="1"/>
</dbReference>
<evidence type="ECO:0000313" key="4">
    <source>
        <dbReference type="EMBL" id="CAB4039990.1"/>
    </source>
</evidence>
<evidence type="ECO:0000256" key="1">
    <source>
        <dbReference type="ARBA" id="ARBA00008453"/>
    </source>
</evidence>
<proteinExistence type="inferred from homology"/>
<gene>
    <name evidence="4" type="ORF">PACLA_8A050869</name>
</gene>
<feature type="region of interest" description="Disordered" evidence="3">
    <location>
        <begin position="134"/>
        <end position="158"/>
    </location>
</feature>
<dbReference type="InterPro" id="IPR018889">
    <property type="entry name" value="Arpin"/>
</dbReference>
<protein>
    <recommendedName>
        <fullName evidence="2">Arpin</fullName>
    </recommendedName>
</protein>
<evidence type="ECO:0000313" key="5">
    <source>
        <dbReference type="Proteomes" id="UP001152795"/>
    </source>
</evidence>
<dbReference type="AlphaFoldDB" id="A0A6S7KD78"/>